<dbReference type="EMBL" id="BAABCA010000005">
    <property type="protein sequence ID" value="GAA4237229.1"/>
    <property type="molecule type" value="Genomic_DNA"/>
</dbReference>
<evidence type="ECO:0000313" key="1">
    <source>
        <dbReference type="EMBL" id="GAA4237229.1"/>
    </source>
</evidence>
<comment type="caution">
    <text evidence="1">The sequence shown here is derived from an EMBL/GenBank/DDBJ whole genome shotgun (WGS) entry which is preliminary data.</text>
</comment>
<reference evidence="2" key="1">
    <citation type="journal article" date="2019" name="Int. J. Syst. Evol. Microbiol.">
        <title>The Global Catalogue of Microorganisms (GCM) 10K type strain sequencing project: providing services to taxonomists for standard genome sequencing and annotation.</title>
        <authorList>
            <consortium name="The Broad Institute Genomics Platform"/>
            <consortium name="The Broad Institute Genome Sequencing Center for Infectious Disease"/>
            <person name="Wu L."/>
            <person name="Ma J."/>
        </authorList>
    </citation>
    <scope>NUCLEOTIDE SEQUENCE [LARGE SCALE GENOMIC DNA]</scope>
    <source>
        <strain evidence="2">JCM 17630</strain>
    </source>
</reference>
<dbReference type="RefSeq" id="WP_344788446.1">
    <property type="nucleotide sequence ID" value="NZ_BAABCA010000005.1"/>
</dbReference>
<dbReference type="InterPro" id="IPR036736">
    <property type="entry name" value="ACP-like_sf"/>
</dbReference>
<gene>
    <name evidence="1" type="ORF">GCM10022291_23470</name>
</gene>
<dbReference type="Gene3D" id="1.10.1200.10">
    <property type="entry name" value="ACP-like"/>
    <property type="match status" value="1"/>
</dbReference>
<accession>A0ABP8CBP1</accession>
<evidence type="ECO:0000313" key="2">
    <source>
        <dbReference type="Proteomes" id="UP001501496"/>
    </source>
</evidence>
<sequence length="71" mass="8009">MENFNENIAEILEVEKVELDNELSSFDAWDSLTILSIIALCFSDYNVEVSAEEVNNAETILGLKNLIESKK</sequence>
<evidence type="ECO:0008006" key="3">
    <source>
        <dbReference type="Google" id="ProtNLM"/>
    </source>
</evidence>
<keyword evidence="2" id="KW-1185">Reference proteome</keyword>
<dbReference type="Proteomes" id="UP001501496">
    <property type="component" value="Unassembled WGS sequence"/>
</dbReference>
<dbReference type="SUPFAM" id="SSF47336">
    <property type="entry name" value="ACP-like"/>
    <property type="match status" value="1"/>
</dbReference>
<name>A0ABP8CBP1_9FLAO</name>
<proteinExistence type="predicted"/>
<protein>
    <recommendedName>
        <fullName evidence="3">Acyl carrier protein</fullName>
    </recommendedName>
</protein>
<organism evidence="1 2">
    <name type="scientific">Postechiella marina</name>
    <dbReference type="NCBI Taxonomy" id="943941"/>
    <lineage>
        <taxon>Bacteria</taxon>
        <taxon>Pseudomonadati</taxon>
        <taxon>Bacteroidota</taxon>
        <taxon>Flavobacteriia</taxon>
        <taxon>Flavobacteriales</taxon>
        <taxon>Flavobacteriaceae</taxon>
        <taxon>Postechiella</taxon>
    </lineage>
</organism>